<evidence type="ECO:0000259" key="3">
    <source>
        <dbReference type="Pfam" id="PF18152"/>
    </source>
</evidence>
<dbReference type="Pfam" id="PF18152">
    <property type="entry name" value="DAHP_snth_FXD"/>
    <property type="match status" value="1"/>
</dbReference>
<dbReference type="GO" id="GO:0016832">
    <property type="term" value="F:aldehyde-lyase activity"/>
    <property type="evidence" value="ECO:0007669"/>
    <property type="project" value="InterPro"/>
</dbReference>
<dbReference type="PANTHER" id="PTHR43018">
    <property type="entry name" value="PHOSPHO-2-DEHYDRO-3-DEOXYHEPTONATE ALDOLASE"/>
    <property type="match status" value="1"/>
</dbReference>
<organism evidence="4 5">
    <name type="scientific">Grimontia marina</name>
    <dbReference type="NCBI Taxonomy" id="646534"/>
    <lineage>
        <taxon>Bacteria</taxon>
        <taxon>Pseudomonadati</taxon>
        <taxon>Pseudomonadota</taxon>
        <taxon>Gammaproteobacteria</taxon>
        <taxon>Vibrionales</taxon>
        <taxon>Vibrionaceae</taxon>
        <taxon>Grimontia</taxon>
    </lineage>
</organism>
<dbReference type="InterPro" id="IPR052899">
    <property type="entry name" value="Class-I_DAHP_synthase"/>
</dbReference>
<feature type="domain" description="DAHP synthase ferredoxin-like" evidence="3">
    <location>
        <begin position="1"/>
        <end position="66"/>
    </location>
</feature>
<dbReference type="Gene3D" id="3.20.20.70">
    <property type="entry name" value="Aldolase class I"/>
    <property type="match status" value="1"/>
</dbReference>
<evidence type="ECO:0000313" key="5">
    <source>
        <dbReference type="Proteomes" id="UP000073601"/>
    </source>
</evidence>
<reference evidence="5" key="1">
    <citation type="submission" date="2016-02" db="EMBL/GenBank/DDBJ databases">
        <authorList>
            <person name="Rodrigo-Torres Lidia"/>
            <person name="Arahal R.David."/>
        </authorList>
    </citation>
    <scope>NUCLEOTIDE SEQUENCE [LARGE SCALE GENOMIC DNA]</scope>
    <source>
        <strain evidence="5">CECT 8713</strain>
    </source>
</reference>
<evidence type="ECO:0000313" key="4">
    <source>
        <dbReference type="EMBL" id="CZF86585.1"/>
    </source>
</evidence>
<dbReference type="InterPro" id="IPR006268">
    <property type="entry name" value="DAHP_syn_2"/>
</dbReference>
<evidence type="ECO:0000259" key="2">
    <source>
        <dbReference type="Pfam" id="PF00793"/>
    </source>
</evidence>
<dbReference type="NCBIfam" id="TIGR01361">
    <property type="entry name" value="DAHP_synth_Bsub"/>
    <property type="match status" value="1"/>
</dbReference>
<dbReference type="InterPro" id="IPR041071">
    <property type="entry name" value="DAHP_snth_FXD"/>
</dbReference>
<dbReference type="Proteomes" id="UP000073601">
    <property type="component" value="Unassembled WGS sequence"/>
</dbReference>
<dbReference type="InterPro" id="IPR013785">
    <property type="entry name" value="Aldolase_TIM"/>
</dbReference>
<dbReference type="PANTHER" id="PTHR43018:SF2">
    <property type="entry name" value="PHOSPHO-2-DEHYDRO-3-DEOXYHEPTONATE ALDOLASE"/>
    <property type="match status" value="1"/>
</dbReference>
<dbReference type="EC" id="2.5.1.54" evidence="4"/>
<sequence>MIIVLKPQATEQEAKHILNKIENAGLKPLYMPGVERIVLGALGDERVLQKLHLDSDPLVEEVKPILTKYKMVSREVQAHNSVVRIGNVPVGGDKFAVIAGPCSVESEQQLMSVADVVKGHGAVALRGGAYKPRTSPYDFQGMGVEGLKLLKQASKATGMPTVSEVMEVGQVDSLCEYIDCLQIGARNMQNYGLLKAVGETGKPVLLKRGLSATIEELLLAAEYIYDAGNPNIILCERGIRTFETATRNTLDLNAVAYIKKRSHLPVVVDPSHGTGVRELVIPLSRAAAAVGADGIIVESHLNPAEALSDGHQALTGEMFAQLMQELKPFVEAAGRTL</sequence>
<protein>
    <submittedName>
        <fullName evidence="4">Phospho-2-dehydro-3-deoxyheptonate aldolase</fullName>
        <ecNumber evidence="4">2.5.1.54</ecNumber>
    </submittedName>
</protein>
<dbReference type="InterPro" id="IPR006218">
    <property type="entry name" value="DAHP1/KDSA"/>
</dbReference>
<dbReference type="Gene3D" id="3.30.70.1140">
    <property type="entry name" value="Phospho-2-dehydro-3-deoxyheptonate aldolase, domain 1"/>
    <property type="match status" value="1"/>
</dbReference>
<proteinExistence type="predicted"/>
<dbReference type="GO" id="GO:0003849">
    <property type="term" value="F:3-deoxy-7-phosphoheptulonate synthase activity"/>
    <property type="evidence" value="ECO:0007669"/>
    <property type="project" value="UniProtKB-EC"/>
</dbReference>
<dbReference type="EMBL" id="FIZY01000071">
    <property type="protein sequence ID" value="CZF86585.1"/>
    <property type="molecule type" value="Genomic_DNA"/>
</dbReference>
<dbReference type="RefSeq" id="WP_062714577.1">
    <property type="nucleotide sequence ID" value="NZ_CAWRCI010000071.1"/>
</dbReference>
<keyword evidence="1 4" id="KW-0808">Transferase</keyword>
<dbReference type="OrthoDB" id="9802281at2"/>
<dbReference type="GO" id="GO:0009073">
    <property type="term" value="P:aromatic amino acid family biosynthetic process"/>
    <property type="evidence" value="ECO:0007669"/>
    <property type="project" value="InterPro"/>
</dbReference>
<gene>
    <name evidence="4" type="primary">aroF_2</name>
    <name evidence="4" type="ORF">GMA8713_04619</name>
</gene>
<evidence type="ECO:0000256" key="1">
    <source>
        <dbReference type="ARBA" id="ARBA00022679"/>
    </source>
</evidence>
<feature type="domain" description="DAHP synthetase I/KDSA" evidence="2">
    <location>
        <begin position="88"/>
        <end position="328"/>
    </location>
</feature>
<keyword evidence="5" id="KW-1185">Reference proteome</keyword>
<accession>A0A128FJD6</accession>
<dbReference type="SUPFAM" id="SSF51569">
    <property type="entry name" value="Aldolase"/>
    <property type="match status" value="1"/>
</dbReference>
<name>A0A128FJD6_9GAMM</name>
<dbReference type="NCBIfam" id="NF009239">
    <property type="entry name" value="PRK12595.1"/>
    <property type="match status" value="1"/>
</dbReference>
<dbReference type="Pfam" id="PF00793">
    <property type="entry name" value="DAHP_synth_1"/>
    <property type="match status" value="1"/>
</dbReference>
<dbReference type="NCBIfam" id="NF006421">
    <property type="entry name" value="PRK08673.1"/>
    <property type="match status" value="1"/>
</dbReference>
<dbReference type="AlphaFoldDB" id="A0A128FJD6"/>